<keyword evidence="2" id="KW-0489">Methyltransferase</keyword>
<evidence type="ECO:0000313" key="2">
    <source>
        <dbReference type="EMBL" id="ODJ88543.1"/>
    </source>
</evidence>
<dbReference type="EMBL" id="MARB01000005">
    <property type="protein sequence ID" value="ODJ88543.1"/>
    <property type="molecule type" value="Genomic_DNA"/>
</dbReference>
<dbReference type="RefSeq" id="WP_069122235.1">
    <property type="nucleotide sequence ID" value="NZ_MARB01000005.1"/>
</dbReference>
<organism evidence="2 3">
    <name type="scientific">Candidatus Thiodiazotropha endolucinida</name>
    <dbReference type="NCBI Taxonomy" id="1655433"/>
    <lineage>
        <taxon>Bacteria</taxon>
        <taxon>Pseudomonadati</taxon>
        <taxon>Pseudomonadota</taxon>
        <taxon>Gammaproteobacteria</taxon>
        <taxon>Chromatiales</taxon>
        <taxon>Sedimenticolaceae</taxon>
        <taxon>Candidatus Thiodiazotropha</taxon>
    </lineage>
</organism>
<dbReference type="EC" id="2.1.1.144" evidence="2"/>
<evidence type="ECO:0000259" key="1">
    <source>
        <dbReference type="Pfam" id="PF13649"/>
    </source>
</evidence>
<dbReference type="AlphaFoldDB" id="A0A7Z1AGG7"/>
<dbReference type="PANTHER" id="PTHR12843">
    <property type="entry name" value="PROTEIN-LYSINE N-METHYLTRANSFERASE METTL10"/>
    <property type="match status" value="1"/>
</dbReference>
<dbReference type="Gene3D" id="3.40.50.150">
    <property type="entry name" value="Vaccinia Virus protein VP39"/>
    <property type="match status" value="1"/>
</dbReference>
<reference evidence="2 3" key="1">
    <citation type="submission" date="2016-06" db="EMBL/GenBank/DDBJ databases">
        <title>Genome sequence of endosymbiont of Candidatus Endolucinida thiodiazotropha.</title>
        <authorList>
            <person name="Poehlein A."/>
            <person name="Koenig S."/>
            <person name="Heiden S.E."/>
            <person name="Thuermer A."/>
            <person name="Voget S."/>
            <person name="Daniel R."/>
            <person name="Markert S."/>
            <person name="Gros O."/>
            <person name="Schweder T."/>
        </authorList>
    </citation>
    <scope>NUCLEOTIDE SEQUENCE [LARGE SCALE GENOMIC DNA]</scope>
    <source>
        <strain evidence="2 3">COS</strain>
    </source>
</reference>
<dbReference type="PANTHER" id="PTHR12843:SF5">
    <property type="entry name" value="EEF1A LYSINE METHYLTRANSFERASE 2"/>
    <property type="match status" value="1"/>
</dbReference>
<sequence>MIDRKTHWQNIYREKPPSEVSWYQTEPKLSLELIHRCRVARDGAIIDVGGGASVLVDYLYRQGYTNLAVLDISDRALAVAKQRLGDAAGKIEWFESDITEFKSPHLFSLWHDRAVFHFLTDKSDRDAYIEALKLALRPAGHLIIAAFAIGGAKKCSGLDIVQYDASKLKRELGVAFELVEEKDEMHITPANKAQQFTYYHFVRETGS</sequence>
<dbReference type="InterPro" id="IPR029063">
    <property type="entry name" value="SAM-dependent_MTases_sf"/>
</dbReference>
<accession>A0A7Z1AGG7</accession>
<evidence type="ECO:0000313" key="3">
    <source>
        <dbReference type="Proteomes" id="UP000094769"/>
    </source>
</evidence>
<dbReference type="InterPro" id="IPR041698">
    <property type="entry name" value="Methyltransf_25"/>
</dbReference>
<dbReference type="SUPFAM" id="SSF53335">
    <property type="entry name" value="S-adenosyl-L-methionine-dependent methyltransferases"/>
    <property type="match status" value="1"/>
</dbReference>
<proteinExistence type="predicted"/>
<dbReference type="Pfam" id="PF13649">
    <property type="entry name" value="Methyltransf_25"/>
    <property type="match status" value="1"/>
</dbReference>
<dbReference type="CDD" id="cd02440">
    <property type="entry name" value="AdoMet_MTases"/>
    <property type="match status" value="1"/>
</dbReference>
<keyword evidence="3" id="KW-1185">Reference proteome</keyword>
<gene>
    <name evidence="2" type="primary">tam</name>
    <name evidence="2" type="ORF">CODIS_10890</name>
</gene>
<comment type="caution">
    <text evidence="2">The sequence shown here is derived from an EMBL/GenBank/DDBJ whole genome shotgun (WGS) entry which is preliminary data.</text>
</comment>
<dbReference type="Proteomes" id="UP000094769">
    <property type="component" value="Unassembled WGS sequence"/>
</dbReference>
<dbReference type="GO" id="GO:0032259">
    <property type="term" value="P:methylation"/>
    <property type="evidence" value="ECO:0007669"/>
    <property type="project" value="UniProtKB-KW"/>
</dbReference>
<dbReference type="GO" id="GO:0030798">
    <property type="term" value="F:trans-aconitate 2-methyltransferase activity"/>
    <property type="evidence" value="ECO:0007669"/>
    <property type="project" value="UniProtKB-EC"/>
</dbReference>
<keyword evidence="2" id="KW-0808">Transferase</keyword>
<name>A0A7Z1AGG7_9GAMM</name>
<feature type="domain" description="Methyltransferase" evidence="1">
    <location>
        <begin position="45"/>
        <end position="140"/>
    </location>
</feature>
<protein>
    <submittedName>
        <fullName evidence="2">Trans-aconitate 2-methyltransferase</fullName>
        <ecNumber evidence="2">2.1.1.144</ecNumber>
    </submittedName>
</protein>
<dbReference type="OrthoDB" id="9788660at2"/>